<organism evidence="1 2">
    <name type="scientific">Phlyctema vagabunda</name>
    <dbReference type="NCBI Taxonomy" id="108571"/>
    <lineage>
        <taxon>Eukaryota</taxon>
        <taxon>Fungi</taxon>
        <taxon>Dikarya</taxon>
        <taxon>Ascomycota</taxon>
        <taxon>Pezizomycotina</taxon>
        <taxon>Leotiomycetes</taxon>
        <taxon>Helotiales</taxon>
        <taxon>Dermateaceae</taxon>
        <taxon>Phlyctema</taxon>
    </lineage>
</organism>
<reference evidence="1 2" key="1">
    <citation type="submission" date="2024-06" db="EMBL/GenBank/DDBJ databases">
        <title>Complete genome of Phlyctema vagabunda strain 19-DSS-EL-015.</title>
        <authorList>
            <person name="Fiorenzani C."/>
        </authorList>
    </citation>
    <scope>NUCLEOTIDE SEQUENCE [LARGE SCALE GENOMIC DNA]</scope>
    <source>
        <strain evidence="1 2">19-DSS-EL-015</strain>
    </source>
</reference>
<evidence type="ECO:0000313" key="1">
    <source>
        <dbReference type="EMBL" id="KAL3424021.1"/>
    </source>
</evidence>
<proteinExistence type="predicted"/>
<gene>
    <name evidence="1" type="ORF">PVAG01_03301</name>
</gene>
<sequence length="63" mass="7333">MTCVTIDTRHKGKKVNRSKTRPVFPLRQIEVVDERKVERELGLRRLTSSSFALEPETLVHEIT</sequence>
<comment type="caution">
    <text evidence="1">The sequence shown here is derived from an EMBL/GenBank/DDBJ whole genome shotgun (WGS) entry which is preliminary data.</text>
</comment>
<keyword evidence="2" id="KW-1185">Reference proteome</keyword>
<protein>
    <submittedName>
        <fullName evidence="1">Uncharacterized protein</fullName>
    </submittedName>
</protein>
<dbReference type="Proteomes" id="UP001629113">
    <property type="component" value="Unassembled WGS sequence"/>
</dbReference>
<evidence type="ECO:0000313" key="2">
    <source>
        <dbReference type="Proteomes" id="UP001629113"/>
    </source>
</evidence>
<accession>A0ABR4PL02</accession>
<dbReference type="EMBL" id="JBFCZG010000003">
    <property type="protein sequence ID" value="KAL3424021.1"/>
    <property type="molecule type" value="Genomic_DNA"/>
</dbReference>
<name>A0ABR4PL02_9HELO</name>